<dbReference type="Proteomes" id="UP001207654">
    <property type="component" value="Unassembled WGS sequence"/>
</dbReference>
<accession>A0ABT4A4G5</accession>
<organism evidence="1 2">
    <name type="scientific">Archangium lansingense</name>
    <dbReference type="NCBI Taxonomy" id="2995310"/>
    <lineage>
        <taxon>Bacteria</taxon>
        <taxon>Pseudomonadati</taxon>
        <taxon>Myxococcota</taxon>
        <taxon>Myxococcia</taxon>
        <taxon>Myxococcales</taxon>
        <taxon>Cystobacterineae</taxon>
        <taxon>Archangiaceae</taxon>
        <taxon>Archangium</taxon>
    </lineage>
</organism>
<evidence type="ECO:0000313" key="2">
    <source>
        <dbReference type="Proteomes" id="UP001207654"/>
    </source>
</evidence>
<reference evidence="1 2" key="1">
    <citation type="submission" date="2022-11" db="EMBL/GenBank/DDBJ databases">
        <title>Minimal conservation of predation-associated metabolite biosynthetic gene clusters underscores biosynthetic potential of Myxococcota including descriptions for ten novel species: Archangium lansinium sp. nov., Myxococcus landrumus sp. nov., Nannocystis bai.</title>
        <authorList>
            <person name="Ahearne A."/>
            <person name="Stevens C."/>
            <person name="Phillips K."/>
        </authorList>
    </citation>
    <scope>NUCLEOTIDE SEQUENCE [LARGE SCALE GENOMIC DNA]</scope>
    <source>
        <strain evidence="1 2">MIWBW</strain>
    </source>
</reference>
<dbReference type="RefSeq" id="WP_267535417.1">
    <property type="nucleotide sequence ID" value="NZ_JAPNKA010000001.1"/>
</dbReference>
<keyword evidence="2" id="KW-1185">Reference proteome</keyword>
<protein>
    <submittedName>
        <fullName evidence="1">Uncharacterized protein</fullName>
    </submittedName>
</protein>
<name>A0ABT4A4G5_9BACT</name>
<dbReference type="EMBL" id="JAPNKA010000001">
    <property type="protein sequence ID" value="MCY1076535.1"/>
    <property type="molecule type" value="Genomic_DNA"/>
</dbReference>
<gene>
    <name evidence="1" type="ORF">OV287_18825</name>
</gene>
<comment type="caution">
    <text evidence="1">The sequence shown here is derived from an EMBL/GenBank/DDBJ whole genome shotgun (WGS) entry which is preliminary data.</text>
</comment>
<proteinExistence type="predicted"/>
<sequence>MLYRSLLQRGPGRPWERGAFLQAHEAKLAGLIESTFGFTRLSNDTLFTSVPDLVPRSANYGLGKAQFMEPPHTARGKPNLADGISALHQTRRLDLAVSHSL</sequence>
<evidence type="ECO:0000313" key="1">
    <source>
        <dbReference type="EMBL" id="MCY1076535.1"/>
    </source>
</evidence>